<dbReference type="Gene3D" id="2.40.50.100">
    <property type="match status" value="1"/>
</dbReference>
<dbReference type="Gene3D" id="2.40.420.20">
    <property type="match status" value="1"/>
</dbReference>
<accession>A0A2A7UX31</accession>
<reference evidence="9" key="1">
    <citation type="submission" date="2017-09" db="EMBL/GenBank/DDBJ databases">
        <title>FDA dAtabase for Regulatory Grade micrObial Sequences (FDA-ARGOS): Supporting development and validation of Infectious Disease Dx tests.</title>
        <authorList>
            <person name="Minogue T."/>
            <person name="Wolcott M."/>
            <person name="Wasieloski L."/>
            <person name="Aguilar W."/>
            <person name="Moore D."/>
            <person name="Tallon L."/>
            <person name="Sadzewicz L."/>
            <person name="Ott S."/>
            <person name="Zhao X."/>
            <person name="Nagaraj S."/>
            <person name="Vavikolanu K."/>
            <person name="Aluvathingal J."/>
            <person name="Nadendla S."/>
            <person name="Sichtig H."/>
        </authorList>
    </citation>
    <scope>NUCLEOTIDE SEQUENCE [LARGE SCALE GENOMIC DNA]</scope>
    <source>
        <strain evidence="9">FDAARGOS_394</strain>
    </source>
</reference>
<feature type="domain" description="Multidrug resistance protein MdtA-like alpha-helical hairpin" evidence="4">
    <location>
        <begin position="113"/>
        <end position="182"/>
    </location>
</feature>
<evidence type="ECO:0000313" key="8">
    <source>
        <dbReference type="EMBL" id="PEH89808.1"/>
    </source>
</evidence>
<comment type="caution">
    <text evidence="8">The sequence shown here is derived from an EMBL/GenBank/DDBJ whole genome shotgun (WGS) entry which is preliminary data.</text>
</comment>
<gene>
    <name evidence="8" type="ORF">CRM82_15415</name>
</gene>
<proteinExistence type="inferred from homology"/>
<evidence type="ECO:0000256" key="3">
    <source>
        <dbReference type="SAM" id="MobiDB-lite"/>
    </source>
</evidence>
<comment type="subcellular location">
    <subcellularLocation>
        <location evidence="1">Cell envelope</location>
    </subcellularLocation>
</comment>
<dbReference type="InterPro" id="IPR058627">
    <property type="entry name" value="MdtA-like_C"/>
</dbReference>
<evidence type="ECO:0000256" key="1">
    <source>
        <dbReference type="ARBA" id="ARBA00004196"/>
    </source>
</evidence>
<dbReference type="Pfam" id="PF25917">
    <property type="entry name" value="BSH_RND"/>
    <property type="match status" value="1"/>
</dbReference>
<dbReference type="Pfam" id="PF25876">
    <property type="entry name" value="HH_MFP_RND"/>
    <property type="match status" value="1"/>
</dbReference>
<feature type="domain" description="Multidrug resistance protein MdtA-like barrel-sandwich hybrid" evidence="5">
    <location>
        <begin position="74"/>
        <end position="215"/>
    </location>
</feature>
<organism evidence="8 9">
    <name type="scientific">Comamonas terrigena</name>
    <dbReference type="NCBI Taxonomy" id="32013"/>
    <lineage>
        <taxon>Bacteria</taxon>
        <taxon>Pseudomonadati</taxon>
        <taxon>Pseudomonadota</taxon>
        <taxon>Betaproteobacteria</taxon>
        <taxon>Burkholderiales</taxon>
        <taxon>Comamonadaceae</taxon>
        <taxon>Comamonas</taxon>
    </lineage>
</organism>
<dbReference type="InterPro" id="IPR058624">
    <property type="entry name" value="MdtA-like_HH"/>
</dbReference>
<dbReference type="GO" id="GO:0022857">
    <property type="term" value="F:transmembrane transporter activity"/>
    <property type="evidence" value="ECO:0007669"/>
    <property type="project" value="InterPro"/>
</dbReference>
<feature type="domain" description="Multidrug resistance protein MdtA-like beta-barrel" evidence="6">
    <location>
        <begin position="219"/>
        <end position="305"/>
    </location>
</feature>
<dbReference type="FunFam" id="2.40.420.20:FF:000001">
    <property type="entry name" value="Efflux RND transporter periplasmic adaptor subunit"/>
    <property type="match status" value="1"/>
</dbReference>
<feature type="compositionally biased region" description="Low complexity" evidence="3">
    <location>
        <begin position="396"/>
        <end position="415"/>
    </location>
</feature>
<protein>
    <submittedName>
        <fullName evidence="8">Efflux RND transporter periplasmic adaptor subunit</fullName>
    </submittedName>
</protein>
<dbReference type="GO" id="GO:0005886">
    <property type="term" value="C:plasma membrane"/>
    <property type="evidence" value="ECO:0007669"/>
    <property type="project" value="UniProtKB-SubCell"/>
</dbReference>
<dbReference type="GeneID" id="80802011"/>
<name>A0A2A7UX31_COMTR</name>
<feature type="domain" description="Multidrug resistance protein MdtA-like C-terminal permuted SH3" evidence="7">
    <location>
        <begin position="312"/>
        <end position="373"/>
    </location>
</feature>
<dbReference type="OrthoDB" id="9783047at2"/>
<dbReference type="STRING" id="1219032.GCA_001515545_00447"/>
<dbReference type="SUPFAM" id="SSF111369">
    <property type="entry name" value="HlyD-like secretion proteins"/>
    <property type="match status" value="1"/>
</dbReference>
<dbReference type="InterPro" id="IPR006143">
    <property type="entry name" value="RND_pump_MFP"/>
</dbReference>
<comment type="similarity">
    <text evidence="2">Belongs to the membrane fusion protein (MFP) (TC 8.A.1) family.</text>
</comment>
<dbReference type="Gene3D" id="2.40.30.170">
    <property type="match status" value="1"/>
</dbReference>
<dbReference type="EMBL" id="PDEA01000001">
    <property type="protein sequence ID" value="PEH89808.1"/>
    <property type="molecule type" value="Genomic_DNA"/>
</dbReference>
<dbReference type="Pfam" id="PF25967">
    <property type="entry name" value="RND-MFP_C"/>
    <property type="match status" value="1"/>
</dbReference>
<dbReference type="Gene3D" id="1.10.287.470">
    <property type="entry name" value="Helix hairpin bin"/>
    <property type="match status" value="1"/>
</dbReference>
<dbReference type="NCBIfam" id="TIGR01730">
    <property type="entry name" value="RND_mfp"/>
    <property type="match status" value="1"/>
</dbReference>
<evidence type="ECO:0000313" key="9">
    <source>
        <dbReference type="Proteomes" id="UP000220246"/>
    </source>
</evidence>
<keyword evidence="9" id="KW-1185">Reference proteome</keyword>
<dbReference type="Proteomes" id="UP000220246">
    <property type="component" value="Unassembled WGS sequence"/>
</dbReference>
<dbReference type="Pfam" id="PF25944">
    <property type="entry name" value="Beta-barrel_RND"/>
    <property type="match status" value="1"/>
</dbReference>
<dbReference type="InterPro" id="IPR058626">
    <property type="entry name" value="MdtA-like_b-barrel"/>
</dbReference>
<feature type="region of interest" description="Disordered" evidence="3">
    <location>
        <begin position="375"/>
        <end position="421"/>
    </location>
</feature>
<evidence type="ECO:0000256" key="2">
    <source>
        <dbReference type="ARBA" id="ARBA00009477"/>
    </source>
</evidence>
<dbReference type="RefSeq" id="WP_066533017.1">
    <property type="nucleotide sequence ID" value="NZ_PDEA01000001.1"/>
</dbReference>
<sequence>MALSASTFSPQRSWCRLSVVSIALASAGWLSGCQPQQQGLPPLGEAVVGVQLIQAQSLVMEQSLAGRSAAHMVSEVRPQVGGIILKRLFDEGQQVKAGQVLYQIDPRTYEASLENAKAQLAQAEAAVLAAKPKAERYQNLVGIDAISKQDGDDALATLRQNEAAVVAARAAVKTAQINLDYTKVTAPISGRIGTSTYTPGALVTAGQTAALTTIQQLNPIYVDVTQTSAQLLALRKQIASGALKAVNGKVAVRIILEDGSELADSGTLEFVGTSVDTGTGNVSLRAVVPNPDGLLLPGTYVKAVVPAAVNEQAILVSQSAVTRNTKGEPVVKLVGQDGKVEERRIETGDAIKDQWVVTTGLKAGEQLITRGATKVRGGQQVKTAPAEQEPQVSTDAKAPQAAQAAAPTAAAAPAASTGTPQ</sequence>
<dbReference type="PANTHER" id="PTHR30158:SF3">
    <property type="entry name" value="MULTIDRUG EFFLUX PUMP SUBUNIT ACRA-RELATED"/>
    <property type="match status" value="1"/>
</dbReference>
<dbReference type="PANTHER" id="PTHR30158">
    <property type="entry name" value="ACRA/E-RELATED COMPONENT OF DRUG EFFLUX TRANSPORTER"/>
    <property type="match status" value="1"/>
</dbReference>
<dbReference type="InterPro" id="IPR058625">
    <property type="entry name" value="MdtA-like_BSH"/>
</dbReference>
<dbReference type="GO" id="GO:0046677">
    <property type="term" value="P:response to antibiotic"/>
    <property type="evidence" value="ECO:0007669"/>
    <property type="project" value="TreeGrafter"/>
</dbReference>
<evidence type="ECO:0000259" key="4">
    <source>
        <dbReference type="Pfam" id="PF25876"/>
    </source>
</evidence>
<evidence type="ECO:0000259" key="7">
    <source>
        <dbReference type="Pfam" id="PF25967"/>
    </source>
</evidence>
<evidence type="ECO:0000259" key="6">
    <source>
        <dbReference type="Pfam" id="PF25944"/>
    </source>
</evidence>
<dbReference type="AlphaFoldDB" id="A0A2A7UX31"/>
<evidence type="ECO:0000259" key="5">
    <source>
        <dbReference type="Pfam" id="PF25917"/>
    </source>
</evidence>